<keyword evidence="6" id="KW-1185">Reference proteome</keyword>
<dbReference type="PANTHER" id="PTHR22604:SF105">
    <property type="entry name" value="TRANS-1,2-DIHYDROBENZENE-1,2-DIOL DEHYDROGENASE"/>
    <property type="match status" value="1"/>
</dbReference>
<evidence type="ECO:0000259" key="3">
    <source>
        <dbReference type="Pfam" id="PF01408"/>
    </source>
</evidence>
<dbReference type="InterPro" id="IPR055170">
    <property type="entry name" value="GFO_IDH_MocA-like_dom"/>
</dbReference>
<dbReference type="PANTHER" id="PTHR22604">
    <property type="entry name" value="OXIDOREDUCTASES"/>
    <property type="match status" value="1"/>
</dbReference>
<dbReference type="Proteomes" id="UP001519332">
    <property type="component" value="Unassembled WGS sequence"/>
</dbReference>
<comment type="similarity">
    <text evidence="1">Belongs to the Gfo/Idh/MocA family.</text>
</comment>
<name>A0ABS4TV42_9PSEU</name>
<protein>
    <submittedName>
        <fullName evidence="5">Dehydrogenase</fullName>
    </submittedName>
</protein>
<dbReference type="Pfam" id="PF01408">
    <property type="entry name" value="GFO_IDH_MocA"/>
    <property type="match status" value="1"/>
</dbReference>
<dbReference type="InterPro" id="IPR050984">
    <property type="entry name" value="Gfo/Idh/MocA_domain"/>
</dbReference>
<reference evidence="5 6" key="1">
    <citation type="submission" date="2021-03" db="EMBL/GenBank/DDBJ databases">
        <title>Sequencing the genomes of 1000 actinobacteria strains.</title>
        <authorList>
            <person name="Klenk H.-P."/>
        </authorList>
    </citation>
    <scope>NUCLEOTIDE SEQUENCE [LARGE SCALE GENOMIC DNA]</scope>
    <source>
        <strain evidence="5 6">DSM 46670</strain>
    </source>
</reference>
<dbReference type="Gene3D" id="3.40.50.720">
    <property type="entry name" value="NAD(P)-binding Rossmann-like Domain"/>
    <property type="match status" value="1"/>
</dbReference>
<evidence type="ECO:0000256" key="1">
    <source>
        <dbReference type="ARBA" id="ARBA00010928"/>
    </source>
</evidence>
<evidence type="ECO:0000313" key="5">
    <source>
        <dbReference type="EMBL" id="MBP2328275.1"/>
    </source>
</evidence>
<feature type="domain" description="GFO/IDH/MocA-like oxidoreductase" evidence="4">
    <location>
        <begin position="150"/>
        <end position="264"/>
    </location>
</feature>
<evidence type="ECO:0000256" key="2">
    <source>
        <dbReference type="ARBA" id="ARBA00023002"/>
    </source>
</evidence>
<dbReference type="InterPro" id="IPR000683">
    <property type="entry name" value="Gfo/Idh/MocA-like_OxRdtase_N"/>
</dbReference>
<gene>
    <name evidence="5" type="ORF">JOF56_008660</name>
</gene>
<sequence length="348" mass="37111">MPLPAELPAPRMFTRDSAPSLRWGILAPGNIAAAFTRSVLTHTDQRVVAVGSRSIERASSFSATFAIESAYGSYEQLVADPQVDVVYIAAPASEHLALALLAINAGKPVLVEKPFTTSAQDARILAAAARERGVFAMEAMWTRYLPQFDVVRQLIADGVLGRVESLLADHGQAIARDPAHRLYRPELGGGALFDLGIYPVALSSELLGCPSRVTAAGAMTTTGVDAYATIALEHPGNRHATISTGLLTRTPITAAIGGSEARIEIATPFFTPTSITLADNTMFGERVTWSDPTVMRGLEGLSWQATAAASYITDGRTESPLHTLTETISILETLEEARRQVESQGLPD</sequence>
<comment type="caution">
    <text evidence="5">The sequence shown here is derived from an EMBL/GenBank/DDBJ whole genome shotgun (WGS) entry which is preliminary data.</text>
</comment>
<dbReference type="InterPro" id="IPR036291">
    <property type="entry name" value="NAD(P)-bd_dom_sf"/>
</dbReference>
<accession>A0ABS4TV42</accession>
<feature type="domain" description="Gfo/Idh/MocA-like oxidoreductase N-terminal" evidence="3">
    <location>
        <begin position="22"/>
        <end position="137"/>
    </location>
</feature>
<dbReference type="SUPFAM" id="SSF51735">
    <property type="entry name" value="NAD(P)-binding Rossmann-fold domains"/>
    <property type="match status" value="1"/>
</dbReference>
<evidence type="ECO:0000259" key="4">
    <source>
        <dbReference type="Pfam" id="PF22725"/>
    </source>
</evidence>
<proteinExistence type="inferred from homology"/>
<dbReference type="EMBL" id="JAGINW010000001">
    <property type="protein sequence ID" value="MBP2328275.1"/>
    <property type="molecule type" value="Genomic_DNA"/>
</dbReference>
<evidence type="ECO:0000313" key="6">
    <source>
        <dbReference type="Proteomes" id="UP001519332"/>
    </source>
</evidence>
<dbReference type="SUPFAM" id="SSF55347">
    <property type="entry name" value="Glyceraldehyde-3-phosphate dehydrogenase-like, C-terminal domain"/>
    <property type="match status" value="1"/>
</dbReference>
<dbReference type="Pfam" id="PF22725">
    <property type="entry name" value="GFO_IDH_MocA_C3"/>
    <property type="match status" value="1"/>
</dbReference>
<keyword evidence="2" id="KW-0560">Oxidoreductase</keyword>
<organism evidence="5 6">
    <name type="scientific">Kibdelosporangium banguiense</name>
    <dbReference type="NCBI Taxonomy" id="1365924"/>
    <lineage>
        <taxon>Bacteria</taxon>
        <taxon>Bacillati</taxon>
        <taxon>Actinomycetota</taxon>
        <taxon>Actinomycetes</taxon>
        <taxon>Pseudonocardiales</taxon>
        <taxon>Pseudonocardiaceae</taxon>
        <taxon>Kibdelosporangium</taxon>
    </lineage>
</organism>
<dbReference type="Gene3D" id="3.30.360.10">
    <property type="entry name" value="Dihydrodipicolinate Reductase, domain 2"/>
    <property type="match status" value="1"/>
</dbReference>
<dbReference type="RefSeq" id="WP_307855509.1">
    <property type="nucleotide sequence ID" value="NZ_JAGINW010000001.1"/>
</dbReference>